<dbReference type="AlphaFoldDB" id="A0AB73MWC7"/>
<dbReference type="Proteomes" id="UP000180113">
    <property type="component" value="Unassembled WGS sequence"/>
</dbReference>
<protein>
    <recommendedName>
        <fullName evidence="3">PE domain-containing protein</fullName>
    </recommendedName>
</protein>
<reference evidence="1 2" key="1">
    <citation type="submission" date="2016-10" db="EMBL/GenBank/DDBJ databases">
        <title>Evaluation of Human, Animal and Environmental Mycobacterium chelonae Isolates by Core Genome Phylogenomic Analysis, Targeted Gene Comparison, and Anti-microbial Susceptibility Patterns: A Tale of Mistaken Identities.</title>
        <authorList>
            <person name="Fogelson S.B."/>
            <person name="Camus A.C."/>
            <person name="Lorenz W."/>
            <person name="Vasireddy R."/>
            <person name="Vasireddy S."/>
            <person name="Smith T."/>
            <person name="Brown-Elliott B.A."/>
            <person name="Wallace R.J.Jr."/>
            <person name="Hasan N.A."/>
            <person name="Reischl U."/>
            <person name="Sanchez S."/>
        </authorList>
    </citation>
    <scope>NUCLEOTIDE SEQUENCE [LARGE SCALE GENOMIC DNA]</scope>
    <source>
        <strain evidence="1 2">42895</strain>
    </source>
</reference>
<sequence length="116" mass="11987">MTLKVTPNELRAGANSIDAEKAVITGIAIPDETAAVTGLEGFVTASKLSAADDAVKSALKIVGGRDEIMANLLRNTGNTFELVSSTLAPGLLTPPWMSQQVATGLTGMGDMNLSRK</sequence>
<comment type="caution">
    <text evidence="1">The sequence shown here is derived from an EMBL/GenBank/DDBJ whole genome shotgun (WGS) entry which is preliminary data.</text>
</comment>
<accession>A0AB73MWC7</accession>
<evidence type="ECO:0000313" key="1">
    <source>
        <dbReference type="EMBL" id="OHT55235.1"/>
    </source>
</evidence>
<dbReference type="RefSeq" id="WP_030095016.1">
    <property type="nucleotide sequence ID" value="NZ_JAPDRD010000001.1"/>
</dbReference>
<name>A0AB73MWC7_MYCCH</name>
<evidence type="ECO:0000313" key="2">
    <source>
        <dbReference type="Proteomes" id="UP000180113"/>
    </source>
</evidence>
<dbReference type="EMBL" id="MLHW01000001">
    <property type="protein sequence ID" value="OHT55235.1"/>
    <property type="molecule type" value="Genomic_DNA"/>
</dbReference>
<organism evidence="1 2">
    <name type="scientific">Mycobacteroides chelonae</name>
    <name type="common">Mycobacterium chelonae</name>
    <dbReference type="NCBI Taxonomy" id="1774"/>
    <lineage>
        <taxon>Bacteria</taxon>
        <taxon>Bacillati</taxon>
        <taxon>Actinomycetota</taxon>
        <taxon>Actinomycetes</taxon>
        <taxon>Mycobacteriales</taxon>
        <taxon>Mycobacteriaceae</taxon>
        <taxon>Mycobacteroides</taxon>
    </lineage>
</organism>
<proteinExistence type="predicted"/>
<gene>
    <name evidence="1" type="ORF">BKG62_03430</name>
</gene>
<evidence type="ECO:0008006" key="3">
    <source>
        <dbReference type="Google" id="ProtNLM"/>
    </source>
</evidence>